<evidence type="ECO:0000256" key="1">
    <source>
        <dbReference type="SAM" id="MobiDB-lite"/>
    </source>
</evidence>
<accession>A0A1X2HIL6</accession>
<feature type="region of interest" description="Disordered" evidence="1">
    <location>
        <begin position="69"/>
        <end position="109"/>
    </location>
</feature>
<proteinExistence type="predicted"/>
<dbReference type="CDD" id="cd02440">
    <property type="entry name" value="AdoMet_MTases"/>
    <property type="match status" value="1"/>
</dbReference>
<dbReference type="AlphaFoldDB" id="A0A1X2HIL6"/>
<feature type="compositionally biased region" description="Polar residues" evidence="1">
    <location>
        <begin position="90"/>
        <end position="103"/>
    </location>
</feature>
<dbReference type="InParanoid" id="A0A1X2HIL6"/>
<dbReference type="InterPro" id="IPR029063">
    <property type="entry name" value="SAM-dependent_MTases_sf"/>
</dbReference>
<dbReference type="InterPro" id="IPR041698">
    <property type="entry name" value="Methyltransf_25"/>
</dbReference>
<evidence type="ECO:0000313" key="3">
    <source>
        <dbReference type="EMBL" id="ORY98921.1"/>
    </source>
</evidence>
<name>A0A1X2HIL6_SYNRA</name>
<gene>
    <name evidence="3" type="ORF">BCR43DRAFT_488413</name>
</gene>
<dbReference type="SUPFAM" id="SSF53335">
    <property type="entry name" value="S-adenosyl-L-methionine-dependent methyltransferases"/>
    <property type="match status" value="1"/>
</dbReference>
<dbReference type="OMA" id="DIGILWQ"/>
<organism evidence="3 4">
    <name type="scientific">Syncephalastrum racemosum</name>
    <name type="common">Filamentous fungus</name>
    <dbReference type="NCBI Taxonomy" id="13706"/>
    <lineage>
        <taxon>Eukaryota</taxon>
        <taxon>Fungi</taxon>
        <taxon>Fungi incertae sedis</taxon>
        <taxon>Mucoromycota</taxon>
        <taxon>Mucoromycotina</taxon>
        <taxon>Mucoromycetes</taxon>
        <taxon>Mucorales</taxon>
        <taxon>Syncephalastraceae</taxon>
        <taxon>Syncephalastrum</taxon>
    </lineage>
</organism>
<dbReference type="Pfam" id="PF13649">
    <property type="entry name" value="Methyltransf_25"/>
    <property type="match status" value="1"/>
</dbReference>
<keyword evidence="4" id="KW-1185">Reference proteome</keyword>
<evidence type="ECO:0000259" key="2">
    <source>
        <dbReference type="Pfam" id="PF13649"/>
    </source>
</evidence>
<feature type="domain" description="Methyltransferase" evidence="2">
    <location>
        <begin position="164"/>
        <end position="221"/>
    </location>
</feature>
<dbReference type="OrthoDB" id="506498at2759"/>
<comment type="caution">
    <text evidence="3">The sequence shown here is derived from an EMBL/GenBank/DDBJ whole genome shotgun (WGS) entry which is preliminary data.</text>
</comment>
<evidence type="ECO:0000313" key="4">
    <source>
        <dbReference type="Proteomes" id="UP000242180"/>
    </source>
</evidence>
<protein>
    <recommendedName>
        <fullName evidence="2">Methyltransferase domain-containing protein</fullName>
    </recommendedName>
</protein>
<dbReference type="Proteomes" id="UP000242180">
    <property type="component" value="Unassembled WGS sequence"/>
</dbReference>
<dbReference type="STRING" id="13706.A0A1X2HIL6"/>
<dbReference type="Gene3D" id="3.40.50.150">
    <property type="entry name" value="Vaccinia Virus protein VP39"/>
    <property type="match status" value="1"/>
</dbReference>
<sequence length="364" mass="40791">MGCGPGLWLGHPVIDMALDGRHADFFVVDINDLLPLEQIPYFTKEIGDTPTSSSAQPSSDMAEYPWKAEGQSVTQQQRRHHHQQQHLPSKPTTATQDSTNGQPGFTPIHPALSSYLESHSLSQDPSIFMNAHKDSAYTLNDCDNKPAPSTHLAAAADDVNQQQRKLFGNLTLHIHNILKGRLPFPNDSFDIVYQSQANFSYTPSDWKYVLSELLRVTKPGGYIQLIENDLYFNLLGPVASSWQDRFLSAFSEKLGVQPHIARQLPEILVETGWVDIESRHVSIPLGNWGLDIGILWQQNLEAFVQAVRPGMSEAMDISFSQYKEMWSAISEELERDDCKAFSNVHAAWARKPVTNTIDFSPPIP</sequence>
<dbReference type="EMBL" id="MCGN01000003">
    <property type="protein sequence ID" value="ORY98921.1"/>
    <property type="molecule type" value="Genomic_DNA"/>
</dbReference>
<reference evidence="3 4" key="1">
    <citation type="submission" date="2016-07" db="EMBL/GenBank/DDBJ databases">
        <title>Pervasive Adenine N6-methylation of Active Genes in Fungi.</title>
        <authorList>
            <consortium name="DOE Joint Genome Institute"/>
            <person name="Mondo S.J."/>
            <person name="Dannebaum R.O."/>
            <person name="Kuo R.C."/>
            <person name="Labutti K."/>
            <person name="Haridas S."/>
            <person name="Kuo A."/>
            <person name="Salamov A."/>
            <person name="Ahrendt S.R."/>
            <person name="Lipzen A."/>
            <person name="Sullivan W."/>
            <person name="Andreopoulos W.B."/>
            <person name="Clum A."/>
            <person name="Lindquist E."/>
            <person name="Daum C."/>
            <person name="Ramamoorthy G.K."/>
            <person name="Gryganskyi A."/>
            <person name="Culley D."/>
            <person name="Magnuson J.K."/>
            <person name="James T.Y."/>
            <person name="O'Malley M.A."/>
            <person name="Stajich J.E."/>
            <person name="Spatafora J.W."/>
            <person name="Visel A."/>
            <person name="Grigoriev I.V."/>
        </authorList>
    </citation>
    <scope>NUCLEOTIDE SEQUENCE [LARGE SCALE GENOMIC DNA]</scope>
    <source>
        <strain evidence="3 4">NRRL 2496</strain>
    </source>
</reference>